<dbReference type="GO" id="GO:0016491">
    <property type="term" value="F:oxidoreductase activity"/>
    <property type="evidence" value="ECO:0007669"/>
    <property type="project" value="InterPro"/>
</dbReference>
<dbReference type="PANTHER" id="PTHR11695:SF294">
    <property type="entry name" value="RETICULON-4-INTERACTING PROTEIN 1, MITOCHONDRIAL"/>
    <property type="match status" value="1"/>
</dbReference>
<dbReference type="InterPro" id="IPR013154">
    <property type="entry name" value="ADH-like_N"/>
</dbReference>
<dbReference type="Gene3D" id="3.40.50.720">
    <property type="entry name" value="NAD(P)-binding Rossmann-like Domain"/>
    <property type="match status" value="1"/>
</dbReference>
<sequence>MYLINAKLYKNVIQKSVQFCVINFYTMKAIQLTQFGSTDNFQYTDIPVLPLKDGELRIAVKSLSINPVDAKTRTGKGAASAFDPSQLMILGWDVAGIVSEVAPGVTAFKVGDEVFGMVNFPGRGNAYAEYVIAPAAHIALKPANITYEEAAAATLAALTAWQGLVTHEKLQAGQRVLIHAAAGGVGHFAVQIAHQLGAYVAGTGSPANKDFILSLGADEYIDYTGNNLAHHKGEFDLVLDAIGGDNFLTSLDLVKPGGSIIQIPRGLPEEHIALAKERGVKAYFFMVQSNGADMQSIATWLKEGKLKPHVSKVFGFDDIVEAHQQIESGKTKGKIVINL</sequence>
<dbReference type="SMART" id="SM00829">
    <property type="entry name" value="PKS_ER"/>
    <property type="match status" value="1"/>
</dbReference>
<proteinExistence type="predicted"/>
<gene>
    <name evidence="2" type="ORF">LX64_04082</name>
</gene>
<dbReference type="Pfam" id="PF13602">
    <property type="entry name" value="ADH_zinc_N_2"/>
    <property type="match status" value="1"/>
</dbReference>
<dbReference type="InterPro" id="IPR011032">
    <property type="entry name" value="GroES-like_sf"/>
</dbReference>
<dbReference type="Gene3D" id="3.90.180.10">
    <property type="entry name" value="Medium-chain alcohol dehydrogenases, catalytic domain"/>
    <property type="match status" value="1"/>
</dbReference>
<dbReference type="PANTHER" id="PTHR11695">
    <property type="entry name" value="ALCOHOL DEHYDROGENASE RELATED"/>
    <property type="match status" value="1"/>
</dbReference>
<comment type="caution">
    <text evidence="2">The sequence shown here is derived from an EMBL/GenBank/DDBJ whole genome shotgun (WGS) entry which is preliminary data.</text>
</comment>
<dbReference type="Pfam" id="PF08240">
    <property type="entry name" value="ADH_N"/>
    <property type="match status" value="1"/>
</dbReference>
<protein>
    <submittedName>
        <fullName evidence="2">NADPH:quinone reductase-like Zn-dependent oxidoreductase</fullName>
    </submittedName>
</protein>
<dbReference type="InterPro" id="IPR020843">
    <property type="entry name" value="ER"/>
</dbReference>
<organism evidence="2 3">
    <name type="scientific">Chitinophaga skermanii</name>
    <dbReference type="NCBI Taxonomy" id="331697"/>
    <lineage>
        <taxon>Bacteria</taxon>
        <taxon>Pseudomonadati</taxon>
        <taxon>Bacteroidota</taxon>
        <taxon>Chitinophagia</taxon>
        <taxon>Chitinophagales</taxon>
        <taxon>Chitinophagaceae</taxon>
        <taxon>Chitinophaga</taxon>
    </lineage>
</organism>
<evidence type="ECO:0000313" key="3">
    <source>
        <dbReference type="Proteomes" id="UP000249547"/>
    </source>
</evidence>
<dbReference type="AlphaFoldDB" id="A0A327Q993"/>
<reference evidence="2 3" key="1">
    <citation type="submission" date="2018-06" db="EMBL/GenBank/DDBJ databases">
        <title>Genomic Encyclopedia of Archaeal and Bacterial Type Strains, Phase II (KMG-II): from individual species to whole genera.</title>
        <authorList>
            <person name="Goeker M."/>
        </authorList>
    </citation>
    <scope>NUCLEOTIDE SEQUENCE [LARGE SCALE GENOMIC DNA]</scope>
    <source>
        <strain evidence="2 3">DSM 23857</strain>
    </source>
</reference>
<dbReference type="InterPro" id="IPR050700">
    <property type="entry name" value="YIM1/Zinc_Alcohol_DH_Fams"/>
</dbReference>
<dbReference type="SUPFAM" id="SSF50129">
    <property type="entry name" value="GroES-like"/>
    <property type="match status" value="1"/>
</dbReference>
<dbReference type="InterPro" id="IPR036291">
    <property type="entry name" value="NAD(P)-bd_dom_sf"/>
</dbReference>
<dbReference type="CDD" id="cd05289">
    <property type="entry name" value="MDR_like_2"/>
    <property type="match status" value="1"/>
</dbReference>
<keyword evidence="3" id="KW-1185">Reference proteome</keyword>
<accession>A0A327Q993</accession>
<name>A0A327Q993_9BACT</name>
<dbReference type="EMBL" id="QLLL01000008">
    <property type="protein sequence ID" value="RAJ00378.1"/>
    <property type="molecule type" value="Genomic_DNA"/>
</dbReference>
<dbReference type="SUPFAM" id="SSF51735">
    <property type="entry name" value="NAD(P)-binding Rossmann-fold domains"/>
    <property type="match status" value="1"/>
</dbReference>
<evidence type="ECO:0000313" key="2">
    <source>
        <dbReference type="EMBL" id="RAJ00378.1"/>
    </source>
</evidence>
<feature type="domain" description="Enoyl reductase (ER)" evidence="1">
    <location>
        <begin position="36"/>
        <end position="337"/>
    </location>
</feature>
<evidence type="ECO:0000259" key="1">
    <source>
        <dbReference type="SMART" id="SM00829"/>
    </source>
</evidence>
<dbReference type="Proteomes" id="UP000249547">
    <property type="component" value="Unassembled WGS sequence"/>
</dbReference>